<feature type="chain" id="PRO_5040979548" description="MAM domain-containing protein" evidence="2">
    <location>
        <begin position="23"/>
        <end position="337"/>
    </location>
</feature>
<evidence type="ECO:0008006" key="5">
    <source>
        <dbReference type="Google" id="ProtNLM"/>
    </source>
</evidence>
<proteinExistence type="predicted"/>
<reference evidence="4" key="1">
    <citation type="submission" date="2017-01" db="EMBL/GenBank/DDBJ databases">
        <title>Comparative genomics of anhydrobiosis in the tardigrade Hypsibius dujardini.</title>
        <authorList>
            <person name="Yoshida Y."/>
            <person name="Koutsovoulos G."/>
            <person name="Laetsch D."/>
            <person name="Stevens L."/>
            <person name="Kumar S."/>
            <person name="Horikawa D."/>
            <person name="Ishino K."/>
            <person name="Komine S."/>
            <person name="Tomita M."/>
            <person name="Blaxter M."/>
            <person name="Arakawa K."/>
        </authorList>
    </citation>
    <scope>NUCLEOTIDE SEQUENCE [LARGE SCALE GENOMIC DNA]</scope>
    <source>
        <strain evidence="4">Z151</strain>
    </source>
</reference>
<feature type="region of interest" description="Disordered" evidence="1">
    <location>
        <begin position="277"/>
        <end position="337"/>
    </location>
</feature>
<name>A0A9X6NCC7_HYPEX</name>
<dbReference type="AlphaFoldDB" id="A0A9X6NCC7"/>
<protein>
    <recommendedName>
        <fullName evidence="5">MAM domain-containing protein</fullName>
    </recommendedName>
</protein>
<dbReference type="OrthoDB" id="10683338at2759"/>
<comment type="caution">
    <text evidence="3">The sequence shown here is derived from an EMBL/GenBank/DDBJ whole genome shotgun (WGS) entry which is preliminary data.</text>
</comment>
<organism evidence="3 4">
    <name type="scientific">Hypsibius exemplaris</name>
    <name type="common">Freshwater tardigrade</name>
    <dbReference type="NCBI Taxonomy" id="2072580"/>
    <lineage>
        <taxon>Eukaryota</taxon>
        <taxon>Metazoa</taxon>
        <taxon>Ecdysozoa</taxon>
        <taxon>Tardigrada</taxon>
        <taxon>Eutardigrada</taxon>
        <taxon>Parachela</taxon>
        <taxon>Hypsibioidea</taxon>
        <taxon>Hypsibiidae</taxon>
        <taxon>Hypsibius</taxon>
    </lineage>
</organism>
<sequence>METVCLWIILISGLAGMGYVVPTSVDSFSPILEDDARGDCQLDPDSICPLGYLQEIRSRLTCNFDGRQADPSPPGPAAFRLLPVCHEGPVVNGAPWINAAYYKYQFERTDKKGQANEVQNGAAAVISKCLRNNINYNNPTSASLLIDPVQATASFQTGTTVSDGSCTKFHLSFWCRLHGVIKVADKTDPNRFYLEVRVHRLTTSGLFEKDGRLIWGNATDYASFESDSWIEIRRSFFESETFSIVFFAHHNNNCSAFVQTIGLDEVQTLADKKECLTTPAPTTETPTTNLPTTDPLTSNTPTSSTPTSSTPTTSPSTSTTPRVPTRRTAQTTIHTRR</sequence>
<feature type="signal peptide" evidence="2">
    <location>
        <begin position="1"/>
        <end position="22"/>
    </location>
</feature>
<accession>A0A9X6NCC7</accession>
<evidence type="ECO:0000256" key="2">
    <source>
        <dbReference type="SAM" id="SignalP"/>
    </source>
</evidence>
<evidence type="ECO:0000256" key="1">
    <source>
        <dbReference type="SAM" id="MobiDB-lite"/>
    </source>
</evidence>
<evidence type="ECO:0000313" key="4">
    <source>
        <dbReference type="Proteomes" id="UP000192578"/>
    </source>
</evidence>
<gene>
    <name evidence="3" type="ORF">BV898_16019</name>
</gene>
<dbReference type="Proteomes" id="UP000192578">
    <property type="component" value="Unassembled WGS sequence"/>
</dbReference>
<dbReference type="EMBL" id="MTYJ01000231">
    <property type="protein sequence ID" value="OWA51540.1"/>
    <property type="molecule type" value="Genomic_DNA"/>
</dbReference>
<keyword evidence="2" id="KW-0732">Signal</keyword>
<keyword evidence="4" id="KW-1185">Reference proteome</keyword>
<evidence type="ECO:0000313" key="3">
    <source>
        <dbReference type="EMBL" id="OWA51540.1"/>
    </source>
</evidence>